<gene>
    <name evidence="2" type="ORF">DSL92_05310</name>
</gene>
<evidence type="ECO:0000259" key="1">
    <source>
        <dbReference type="PROSITE" id="PS50887"/>
    </source>
</evidence>
<feature type="domain" description="GGDEF" evidence="1">
    <location>
        <begin position="1"/>
        <end position="42"/>
    </location>
</feature>
<accession>A0A432JJ03</accession>
<name>A0A432JJ03_9GAMM</name>
<dbReference type="InterPro" id="IPR043128">
    <property type="entry name" value="Rev_trsase/Diguanyl_cyclase"/>
</dbReference>
<dbReference type="InterPro" id="IPR029787">
    <property type="entry name" value="Nucleotide_cyclase"/>
</dbReference>
<dbReference type="InterPro" id="IPR000160">
    <property type="entry name" value="GGDEF_dom"/>
</dbReference>
<dbReference type="PROSITE" id="PS50887">
    <property type="entry name" value="GGDEF"/>
    <property type="match status" value="1"/>
</dbReference>
<protein>
    <recommendedName>
        <fullName evidence="1">GGDEF domain-containing protein</fullName>
    </recommendedName>
</protein>
<dbReference type="Gene3D" id="3.30.70.270">
    <property type="match status" value="1"/>
</dbReference>
<comment type="caution">
    <text evidence="2">The sequence shown here is derived from an EMBL/GenBank/DDBJ whole genome shotgun (WGS) entry which is preliminary data.</text>
</comment>
<reference evidence="2" key="1">
    <citation type="submission" date="2018-12" db="EMBL/GenBank/DDBJ databases">
        <authorList>
            <person name="Jadhav K."/>
            <person name="Kushwaha B."/>
            <person name="Jadhav I."/>
        </authorList>
    </citation>
    <scope>NUCLEOTIDE SEQUENCE [LARGE SCALE GENOMIC DNA]</scope>
    <source>
        <strain evidence="2">SBS 10</strain>
    </source>
</reference>
<sequence length="59" mass="6704">MTISIGLANLQVDDSARDLLQRADRALSAKHKGRNRVEWLGGSVVAGRDPRSFRSWRRR</sequence>
<evidence type="ECO:0000313" key="2">
    <source>
        <dbReference type="EMBL" id="RUA22488.1"/>
    </source>
</evidence>
<organism evidence="2">
    <name type="scientific">Billgrantia gudaonensis</name>
    <dbReference type="NCBI Taxonomy" id="376427"/>
    <lineage>
        <taxon>Bacteria</taxon>
        <taxon>Pseudomonadati</taxon>
        <taxon>Pseudomonadota</taxon>
        <taxon>Gammaproteobacteria</taxon>
        <taxon>Oceanospirillales</taxon>
        <taxon>Halomonadaceae</taxon>
        <taxon>Billgrantia</taxon>
    </lineage>
</organism>
<dbReference type="SUPFAM" id="SSF55073">
    <property type="entry name" value="Nucleotide cyclase"/>
    <property type="match status" value="1"/>
</dbReference>
<proteinExistence type="predicted"/>
<dbReference type="EMBL" id="RXHI01000015">
    <property type="protein sequence ID" value="RUA22488.1"/>
    <property type="molecule type" value="Genomic_DNA"/>
</dbReference>
<dbReference type="AlphaFoldDB" id="A0A432JJ03"/>